<dbReference type="PROSITE" id="PS50054">
    <property type="entry name" value="TYR_PHOSPHATASE_DUAL"/>
    <property type="match status" value="1"/>
</dbReference>
<dbReference type="SUPFAM" id="SSF52799">
    <property type="entry name" value="(Phosphotyrosine protein) phosphatases II"/>
    <property type="match status" value="1"/>
</dbReference>
<dbReference type="GO" id="GO:0004722">
    <property type="term" value="F:protein serine/threonine phosphatase activity"/>
    <property type="evidence" value="ECO:0007669"/>
    <property type="project" value="UniProtKB-EC"/>
</dbReference>
<dbReference type="GO" id="GO:0043409">
    <property type="term" value="P:negative regulation of MAPK cascade"/>
    <property type="evidence" value="ECO:0007669"/>
    <property type="project" value="TreeGrafter"/>
</dbReference>
<dbReference type="FunFam" id="3.90.190.10:FF:000004">
    <property type="entry name" value="Protein phosphatase Slingshot homolog 2"/>
    <property type="match status" value="1"/>
</dbReference>
<evidence type="ECO:0000256" key="2">
    <source>
        <dbReference type="ARBA" id="ARBA00022801"/>
    </source>
</evidence>
<evidence type="ECO:0000259" key="6">
    <source>
        <dbReference type="PROSITE" id="PS50056"/>
    </source>
</evidence>
<dbReference type="SMART" id="SM00195">
    <property type="entry name" value="DSPc"/>
    <property type="match status" value="1"/>
</dbReference>
<dbReference type="PROSITE" id="PS00383">
    <property type="entry name" value="TYR_PHOSPHATASE_1"/>
    <property type="match status" value="1"/>
</dbReference>
<keyword evidence="3" id="KW-0904">Protein phosphatase</keyword>
<reference evidence="8" key="2">
    <citation type="journal article" date="2021" name="Genome Biol. Evol.">
        <title>Developing a high-quality reference genome for a parasitic bivalve with doubly uniparental inheritance (Bivalvia: Unionida).</title>
        <authorList>
            <person name="Smith C.H."/>
        </authorList>
    </citation>
    <scope>NUCLEOTIDE SEQUENCE</scope>
    <source>
        <strain evidence="8">CHS0354</strain>
        <tissue evidence="8">Mantle</tissue>
    </source>
</reference>
<keyword evidence="9" id="KW-1185">Reference proteome</keyword>
<dbReference type="SMART" id="SM00450">
    <property type="entry name" value="RHOD"/>
    <property type="match status" value="1"/>
</dbReference>
<sequence length="366" mass="40688">MENPVDTSVSSGIYPSKAAALLQTQCQYTLILDARPFMAFNVTHIVSAINVHCPPILKRRSNGFVALENIVPCETSRKLLLDGHFRHVIVYDAQTTDLAISTNDSNLYSVLKSLRQQVELDEVYFIIGGYKELSAQYPDLCVRPGIDTNENLLSFPALRRHCNKNGPVEIIDGLYLGDSQSSSHLETLREIGITALLNVSTTCKNLFESDFEYKNIPVNDTETADLTSWFNEANNFIDSVRNNKGKVLVHCQAGISRSATICIAYLMCKDNLTLEQAYDHVKSRRSVISPNLNFMRQLQDFEKKSLSTSSHTNCSPDDDYPSSGSSMEFNFNYMSSSVSLSSNSFDFSFASPPLPASPRTPLVSST</sequence>
<dbReference type="InterPro" id="IPR001763">
    <property type="entry name" value="Rhodanese-like_dom"/>
</dbReference>
<dbReference type="Pfam" id="PF00782">
    <property type="entry name" value="DSPc"/>
    <property type="match status" value="1"/>
</dbReference>
<dbReference type="InterPro" id="IPR008343">
    <property type="entry name" value="MKP"/>
</dbReference>
<keyword evidence="2" id="KW-0378">Hydrolase</keyword>
<protein>
    <recommendedName>
        <fullName evidence="10">Protein-serine/threonine phosphatase</fullName>
    </recommendedName>
</protein>
<reference evidence="8" key="3">
    <citation type="submission" date="2023-05" db="EMBL/GenBank/DDBJ databases">
        <authorList>
            <person name="Smith C.H."/>
        </authorList>
    </citation>
    <scope>NUCLEOTIDE SEQUENCE</scope>
    <source>
        <strain evidence="8">CHS0354</strain>
        <tissue evidence="8">Mantle</tissue>
    </source>
</reference>
<comment type="caution">
    <text evidence="8">The sequence shown here is derived from an EMBL/GenBank/DDBJ whole genome shotgun (WGS) entry which is preliminary data.</text>
</comment>
<dbReference type="PRINTS" id="PR01908">
    <property type="entry name" value="ADSPHPHTASE"/>
</dbReference>
<dbReference type="PROSITE" id="PS50056">
    <property type="entry name" value="TYR_PHOSPHATASE_2"/>
    <property type="match status" value="1"/>
</dbReference>
<name>A0AAE0SPM0_9BIVA</name>
<dbReference type="InterPro" id="IPR000340">
    <property type="entry name" value="Dual-sp_phosphatase_cat-dom"/>
</dbReference>
<dbReference type="CDD" id="cd01446">
    <property type="entry name" value="DSP_MapKP"/>
    <property type="match status" value="1"/>
</dbReference>
<dbReference type="GO" id="GO:0005634">
    <property type="term" value="C:nucleus"/>
    <property type="evidence" value="ECO:0007669"/>
    <property type="project" value="TreeGrafter"/>
</dbReference>
<dbReference type="EMBL" id="JAEAOA010000900">
    <property type="protein sequence ID" value="KAK3595805.1"/>
    <property type="molecule type" value="Genomic_DNA"/>
</dbReference>
<comment type="similarity">
    <text evidence="1">Belongs to the protein-tyrosine phosphatase family. Non-receptor class dual specificity subfamily.</text>
</comment>
<dbReference type="PANTHER" id="PTHR10159">
    <property type="entry name" value="DUAL SPECIFICITY PROTEIN PHOSPHATASE"/>
    <property type="match status" value="1"/>
</dbReference>
<comment type="catalytic activity">
    <reaction evidence="4">
        <text>O-phospho-L-threonyl-[protein] + H2O = L-threonyl-[protein] + phosphate</text>
        <dbReference type="Rhea" id="RHEA:47004"/>
        <dbReference type="Rhea" id="RHEA-COMP:11060"/>
        <dbReference type="Rhea" id="RHEA-COMP:11605"/>
        <dbReference type="ChEBI" id="CHEBI:15377"/>
        <dbReference type="ChEBI" id="CHEBI:30013"/>
        <dbReference type="ChEBI" id="CHEBI:43474"/>
        <dbReference type="ChEBI" id="CHEBI:61977"/>
        <dbReference type="EC" id="3.1.3.16"/>
    </reaction>
</comment>
<dbReference type="Gene3D" id="3.90.190.10">
    <property type="entry name" value="Protein tyrosine phosphatase superfamily"/>
    <property type="match status" value="1"/>
</dbReference>
<dbReference type="SUPFAM" id="SSF52821">
    <property type="entry name" value="Rhodanese/Cell cycle control phosphatase"/>
    <property type="match status" value="1"/>
</dbReference>
<accession>A0AAE0SPM0</accession>
<evidence type="ECO:0000256" key="4">
    <source>
        <dbReference type="ARBA" id="ARBA00048336"/>
    </source>
</evidence>
<evidence type="ECO:0000256" key="3">
    <source>
        <dbReference type="ARBA" id="ARBA00022912"/>
    </source>
</evidence>
<feature type="domain" description="Tyrosine-protein phosphatase" evidence="5">
    <location>
        <begin position="166"/>
        <end position="307"/>
    </location>
</feature>
<feature type="domain" description="Rhodanese" evidence="7">
    <location>
        <begin position="29"/>
        <end position="142"/>
    </location>
</feature>
<dbReference type="InterPro" id="IPR020422">
    <property type="entry name" value="TYR_PHOSPHATASE_DUAL_dom"/>
</dbReference>
<dbReference type="InterPro" id="IPR000387">
    <property type="entry name" value="Tyr_Pase_dom"/>
</dbReference>
<dbReference type="Gene3D" id="3.40.250.10">
    <property type="entry name" value="Rhodanese-like domain"/>
    <property type="match status" value="1"/>
</dbReference>
<dbReference type="Pfam" id="PF00581">
    <property type="entry name" value="Rhodanese"/>
    <property type="match status" value="1"/>
</dbReference>
<evidence type="ECO:0000259" key="5">
    <source>
        <dbReference type="PROSITE" id="PS50054"/>
    </source>
</evidence>
<dbReference type="InterPro" id="IPR016130">
    <property type="entry name" value="Tyr_Pase_AS"/>
</dbReference>
<proteinExistence type="inferred from homology"/>
<dbReference type="GO" id="GO:0017017">
    <property type="term" value="F:MAP kinase tyrosine/serine/threonine phosphatase activity"/>
    <property type="evidence" value="ECO:0007669"/>
    <property type="project" value="InterPro"/>
</dbReference>
<organism evidence="8 9">
    <name type="scientific">Potamilus streckersoni</name>
    <dbReference type="NCBI Taxonomy" id="2493646"/>
    <lineage>
        <taxon>Eukaryota</taxon>
        <taxon>Metazoa</taxon>
        <taxon>Spiralia</taxon>
        <taxon>Lophotrochozoa</taxon>
        <taxon>Mollusca</taxon>
        <taxon>Bivalvia</taxon>
        <taxon>Autobranchia</taxon>
        <taxon>Heteroconchia</taxon>
        <taxon>Palaeoheterodonta</taxon>
        <taxon>Unionida</taxon>
        <taxon>Unionoidea</taxon>
        <taxon>Unionidae</taxon>
        <taxon>Ambleminae</taxon>
        <taxon>Lampsilini</taxon>
        <taxon>Potamilus</taxon>
    </lineage>
</organism>
<dbReference type="PRINTS" id="PR01764">
    <property type="entry name" value="MAPKPHPHTASE"/>
</dbReference>
<evidence type="ECO:0000256" key="1">
    <source>
        <dbReference type="ARBA" id="ARBA00008601"/>
    </source>
</evidence>
<feature type="domain" description="Tyrosine specific protein phosphatases" evidence="6">
    <location>
        <begin position="234"/>
        <end position="285"/>
    </location>
</feature>
<dbReference type="GO" id="GO:0005737">
    <property type="term" value="C:cytoplasm"/>
    <property type="evidence" value="ECO:0007669"/>
    <property type="project" value="TreeGrafter"/>
</dbReference>
<evidence type="ECO:0000259" key="7">
    <source>
        <dbReference type="PROSITE" id="PS50206"/>
    </source>
</evidence>
<dbReference type="PANTHER" id="PTHR10159:SF530">
    <property type="entry name" value="DUAL SPECIFICITY PROTEIN PHOSPHATASE DDB_G0271350-RELATED"/>
    <property type="match status" value="1"/>
</dbReference>
<dbReference type="AlphaFoldDB" id="A0AAE0SPM0"/>
<evidence type="ECO:0008006" key="10">
    <source>
        <dbReference type="Google" id="ProtNLM"/>
    </source>
</evidence>
<reference evidence="8" key="1">
    <citation type="journal article" date="2021" name="Genome Biol. Evol.">
        <title>A High-Quality Reference Genome for a Parasitic Bivalve with Doubly Uniparental Inheritance (Bivalvia: Unionida).</title>
        <authorList>
            <person name="Smith C.H."/>
        </authorList>
    </citation>
    <scope>NUCLEOTIDE SEQUENCE</scope>
    <source>
        <strain evidence="8">CHS0354</strain>
    </source>
</reference>
<dbReference type="InterPro" id="IPR029021">
    <property type="entry name" value="Prot-tyrosine_phosphatase-like"/>
</dbReference>
<gene>
    <name evidence="8" type="ORF">CHS0354_014618</name>
</gene>
<evidence type="ECO:0000313" key="8">
    <source>
        <dbReference type="EMBL" id="KAK3595805.1"/>
    </source>
</evidence>
<dbReference type="PROSITE" id="PS50206">
    <property type="entry name" value="RHODANESE_3"/>
    <property type="match status" value="1"/>
</dbReference>
<dbReference type="Proteomes" id="UP001195483">
    <property type="component" value="Unassembled WGS sequence"/>
</dbReference>
<evidence type="ECO:0000313" key="9">
    <source>
        <dbReference type="Proteomes" id="UP001195483"/>
    </source>
</evidence>
<dbReference type="InterPro" id="IPR036873">
    <property type="entry name" value="Rhodanese-like_dom_sf"/>
</dbReference>